<dbReference type="Proteomes" id="UP000625804">
    <property type="component" value="Unassembled WGS sequence"/>
</dbReference>
<dbReference type="EMBL" id="JABTTE010000008">
    <property type="protein sequence ID" value="NSL51705.1"/>
    <property type="molecule type" value="Genomic_DNA"/>
</dbReference>
<accession>A0A8J8GD36</accession>
<keyword evidence="1" id="KW-0175">Coiled coil</keyword>
<organism evidence="2 3">
    <name type="scientific">Calidifontibacillus erzurumensis</name>
    <dbReference type="NCBI Taxonomy" id="2741433"/>
    <lineage>
        <taxon>Bacteria</taxon>
        <taxon>Bacillati</taxon>
        <taxon>Bacillota</taxon>
        <taxon>Bacilli</taxon>
        <taxon>Bacillales</taxon>
        <taxon>Bacillaceae</taxon>
        <taxon>Calidifontibacillus/Schinkia group</taxon>
        <taxon>Calidifontibacillus</taxon>
    </lineage>
</organism>
<evidence type="ECO:0000256" key="1">
    <source>
        <dbReference type="SAM" id="Coils"/>
    </source>
</evidence>
<comment type="caution">
    <text evidence="2">The sequence shown here is derived from an EMBL/GenBank/DDBJ whole genome shotgun (WGS) entry which is preliminary data.</text>
</comment>
<protein>
    <submittedName>
        <fullName evidence="2">Uncharacterized protein</fullName>
    </submittedName>
</protein>
<keyword evidence="3" id="KW-1185">Reference proteome</keyword>
<reference evidence="2" key="1">
    <citation type="submission" date="2020-06" db="EMBL/GenBank/DDBJ databases">
        <title>A novel thermopfilic bacterium from Erzurum, Turkey.</title>
        <authorList>
            <person name="Adiguzel A."/>
            <person name="Ay H."/>
            <person name="Baltaci M.O."/>
        </authorList>
    </citation>
    <scope>NUCLEOTIDE SEQUENCE</scope>
    <source>
        <strain evidence="2">P2</strain>
    </source>
</reference>
<sequence>MTLKFDLLEKYLEQKQAIADAMQELIEREEKAKAEVELLKAKYEETLKESVTSGKDKTAELDKLAEQIEEAKKIAQHRREERYMYSALRPLEKIKGEDLVHAWNNEFIPLFKEKRFNAVLDRLLKAKREYAEAELDYYKAVDEFESILSDVRSEVGNEYYYKFKNVKFSSTTQRDKYLLTSSDLYDLGKKEMPRSISYGGNE</sequence>
<proteinExistence type="predicted"/>
<dbReference type="RefSeq" id="WP_173730906.1">
    <property type="nucleotide sequence ID" value="NZ_JABTTE010000008.1"/>
</dbReference>
<feature type="coiled-coil region" evidence="1">
    <location>
        <begin position="8"/>
        <end position="81"/>
    </location>
</feature>
<evidence type="ECO:0000313" key="3">
    <source>
        <dbReference type="Proteomes" id="UP000625804"/>
    </source>
</evidence>
<dbReference type="AlphaFoldDB" id="A0A8J8GD36"/>
<evidence type="ECO:0000313" key="2">
    <source>
        <dbReference type="EMBL" id="NSL51705.1"/>
    </source>
</evidence>
<name>A0A8J8GD36_9BACI</name>
<gene>
    <name evidence="2" type="ORF">HR057_07975</name>
</gene>